<keyword evidence="9" id="KW-0444">Lipid biosynthesis</keyword>
<dbReference type="GeneID" id="90837106"/>
<keyword evidence="14" id="KW-0443">Lipid metabolism</keyword>
<reference evidence="27 30" key="3">
    <citation type="submission" date="2023-12" db="EMBL/GenBank/DDBJ databases">
        <authorList>
            <person name="Easwaran N."/>
            <person name="Lazarus H.P.S."/>
        </authorList>
    </citation>
    <scope>NUCLEOTIDE SEQUENCE [LARGE SCALE GENOMIC DNA]</scope>
    <source>
        <strain evidence="27 30">VIT-2023</strain>
    </source>
</reference>
<gene>
    <name evidence="25" type="ORF">AS033_04610</name>
    <name evidence="26" type="ORF">RSA11_09760</name>
    <name evidence="27" type="ORF">SZL87_02640</name>
</gene>
<dbReference type="Proteomes" id="UP000053797">
    <property type="component" value="Unassembled WGS sequence"/>
</dbReference>
<evidence type="ECO:0000256" key="24">
    <source>
        <dbReference type="SAM" id="Phobius"/>
    </source>
</evidence>
<evidence type="ECO:0000256" key="6">
    <source>
        <dbReference type="ARBA" id="ARBA00012487"/>
    </source>
</evidence>
<comment type="caution">
    <text evidence="25">The sequence shown here is derived from an EMBL/GenBank/DDBJ whole genome shotgun (WGS) entry which is preliminary data.</text>
</comment>
<dbReference type="GO" id="GO:0005886">
    <property type="term" value="C:plasma membrane"/>
    <property type="evidence" value="ECO:0007669"/>
    <property type="project" value="UniProtKB-SubCell"/>
</dbReference>
<dbReference type="OrthoDB" id="9799199at2"/>
<feature type="transmembrane region" description="Helical" evidence="24">
    <location>
        <begin position="136"/>
        <end position="157"/>
    </location>
</feature>
<evidence type="ECO:0000313" key="27">
    <source>
        <dbReference type="EMBL" id="MEI4461318.1"/>
    </source>
</evidence>
<accession>A0A0V8GKD7</accession>
<organism evidence="25 28">
    <name type="scientific">Exiguobacterium indicum</name>
    <dbReference type="NCBI Taxonomy" id="296995"/>
    <lineage>
        <taxon>Bacteria</taxon>
        <taxon>Bacillati</taxon>
        <taxon>Bacillota</taxon>
        <taxon>Bacilli</taxon>
        <taxon>Bacillales</taxon>
        <taxon>Bacillales Family XII. Incertae Sedis</taxon>
        <taxon>Exiguobacterium</taxon>
    </lineage>
</organism>
<evidence type="ECO:0000256" key="18">
    <source>
        <dbReference type="ARBA" id="ARBA00029893"/>
    </source>
</evidence>
<evidence type="ECO:0000256" key="2">
    <source>
        <dbReference type="ARBA" id="ARBA00004651"/>
    </source>
</evidence>
<comment type="similarity">
    <text evidence="5">Belongs to the CDS family.</text>
</comment>
<feature type="transmembrane region" description="Helical" evidence="24">
    <location>
        <begin position="51"/>
        <end position="69"/>
    </location>
</feature>
<feature type="transmembrane region" description="Helical" evidence="24">
    <location>
        <begin position="112"/>
        <end position="130"/>
    </location>
</feature>
<feature type="transmembrane region" description="Helical" evidence="24">
    <location>
        <begin position="6"/>
        <end position="39"/>
    </location>
</feature>
<dbReference type="GO" id="GO:0004605">
    <property type="term" value="F:phosphatidate cytidylyltransferase activity"/>
    <property type="evidence" value="ECO:0007669"/>
    <property type="project" value="UniProtKB-EC"/>
</dbReference>
<keyword evidence="8" id="KW-1003">Cell membrane</keyword>
<comment type="pathway">
    <text evidence="4">Lipid metabolism.</text>
</comment>
<evidence type="ECO:0000256" key="23">
    <source>
        <dbReference type="ARBA" id="ARBA00033406"/>
    </source>
</evidence>
<dbReference type="EMBL" id="LNQL01000001">
    <property type="protein sequence ID" value="KSU50669.1"/>
    <property type="molecule type" value="Genomic_DNA"/>
</dbReference>
<dbReference type="PANTHER" id="PTHR46382">
    <property type="entry name" value="PHOSPHATIDATE CYTIDYLYLTRANSFERASE"/>
    <property type="match status" value="1"/>
</dbReference>
<dbReference type="GO" id="GO:0016024">
    <property type="term" value="P:CDP-diacylglycerol biosynthetic process"/>
    <property type="evidence" value="ECO:0007669"/>
    <property type="project" value="TreeGrafter"/>
</dbReference>
<evidence type="ECO:0000256" key="5">
    <source>
        <dbReference type="ARBA" id="ARBA00010185"/>
    </source>
</evidence>
<dbReference type="EMBL" id="LDQV01000023">
    <property type="protein sequence ID" value="KTR26515.1"/>
    <property type="molecule type" value="Genomic_DNA"/>
</dbReference>
<evidence type="ECO:0000256" key="4">
    <source>
        <dbReference type="ARBA" id="ARBA00005189"/>
    </source>
</evidence>
<feature type="transmembrane region" description="Helical" evidence="24">
    <location>
        <begin position="202"/>
        <end position="222"/>
    </location>
</feature>
<evidence type="ECO:0000256" key="17">
    <source>
        <dbReference type="ARBA" id="ARBA00023264"/>
    </source>
</evidence>
<keyword evidence="30" id="KW-1185">Reference proteome</keyword>
<evidence type="ECO:0000256" key="13">
    <source>
        <dbReference type="ARBA" id="ARBA00022989"/>
    </source>
</evidence>
<sequence length="266" mass="29120">MKTRIITGIWAGAIFLALLYIGGLPFLAFMAVLTILGYTELVRMRQWSGSRIPRILFGIGTLLPFVGIYEEAVDRTLPIGLSPIAWAMIILLIGLFWNVFSKNVFTFDDVAFLLLTAVYVGVGFASFAYIRLLEHGLTWSLLIILLIWFTDSGAYFVGKRFGKNKLWPSISPNKTIEGAVGGVLLAILLGVVFESIEPTVGFGKVIVLAIIVAVVGQLGDLVQSAYKRHYGVKDSGTLLPGHGGILDRFDSMMIVFTVLVVLDIFA</sequence>
<comment type="subcellular location">
    <subcellularLocation>
        <location evidence="2">Cell membrane</location>
        <topology evidence="2">Multi-pass membrane protein</topology>
    </subcellularLocation>
</comment>
<keyword evidence="15 24" id="KW-0472">Membrane</keyword>
<evidence type="ECO:0000256" key="14">
    <source>
        <dbReference type="ARBA" id="ARBA00023098"/>
    </source>
</evidence>
<feature type="transmembrane region" description="Helical" evidence="24">
    <location>
        <begin position="178"/>
        <end position="196"/>
    </location>
</feature>
<dbReference type="PANTHER" id="PTHR46382:SF1">
    <property type="entry name" value="PHOSPHATIDATE CYTIDYLYLTRANSFERASE"/>
    <property type="match status" value="1"/>
</dbReference>
<keyword evidence="12 25" id="KW-0548">Nucleotidyltransferase</keyword>
<reference evidence="26 29" key="2">
    <citation type="journal article" date="2016" name="Front. Microbiol.">
        <title>Genomic Resource of Rice Seed Associated Bacteria.</title>
        <authorList>
            <person name="Midha S."/>
            <person name="Bansal K."/>
            <person name="Sharma S."/>
            <person name="Kumar N."/>
            <person name="Patil P.P."/>
            <person name="Chaudhry V."/>
            <person name="Patil P.B."/>
        </authorList>
    </citation>
    <scope>NUCLEOTIDE SEQUENCE [LARGE SCALE GENOMIC DNA]</scope>
    <source>
        <strain evidence="26 29">RSA11</strain>
    </source>
</reference>
<evidence type="ECO:0000256" key="7">
    <source>
        <dbReference type="ARBA" id="ARBA00019373"/>
    </source>
</evidence>
<evidence type="ECO:0000256" key="1">
    <source>
        <dbReference type="ARBA" id="ARBA00001698"/>
    </source>
</evidence>
<evidence type="ECO:0000256" key="22">
    <source>
        <dbReference type="ARBA" id="ARBA00032743"/>
    </source>
</evidence>
<evidence type="ECO:0000256" key="12">
    <source>
        <dbReference type="ARBA" id="ARBA00022695"/>
    </source>
</evidence>
<evidence type="ECO:0000256" key="16">
    <source>
        <dbReference type="ARBA" id="ARBA00023209"/>
    </source>
</evidence>
<dbReference type="AlphaFoldDB" id="A0A0V8GKD7"/>
<dbReference type="EMBL" id="JBAWKY010000001">
    <property type="protein sequence ID" value="MEI4461318.1"/>
    <property type="molecule type" value="Genomic_DNA"/>
</dbReference>
<evidence type="ECO:0000256" key="20">
    <source>
        <dbReference type="ARBA" id="ARBA00032253"/>
    </source>
</evidence>
<evidence type="ECO:0000313" key="28">
    <source>
        <dbReference type="Proteomes" id="UP000053797"/>
    </source>
</evidence>
<keyword evidence="17" id="KW-1208">Phospholipid metabolism</keyword>
<evidence type="ECO:0000256" key="15">
    <source>
        <dbReference type="ARBA" id="ARBA00023136"/>
    </source>
</evidence>
<keyword evidence="13 24" id="KW-1133">Transmembrane helix</keyword>
<protein>
    <recommendedName>
        <fullName evidence="7">Phosphatidate cytidylyltransferase</fullName>
        <ecNumber evidence="6">2.7.7.41</ecNumber>
    </recommendedName>
    <alternativeName>
        <fullName evidence="20">CDP-DAG synthase</fullName>
    </alternativeName>
    <alternativeName>
        <fullName evidence="22">CDP-DG synthase</fullName>
    </alternativeName>
    <alternativeName>
        <fullName evidence="18">CDP-diacylglycerol synthase</fullName>
    </alternativeName>
    <alternativeName>
        <fullName evidence="21">CDP-diglyceride pyrophosphorylase</fullName>
    </alternativeName>
    <alternativeName>
        <fullName evidence="23">CDP-diglyceride synthase</fullName>
    </alternativeName>
    <alternativeName>
        <fullName evidence="19">CTP:phosphatidate cytidylyltransferase</fullName>
    </alternativeName>
</protein>
<dbReference type="Pfam" id="PF01148">
    <property type="entry name" value="CTP_transf_1"/>
    <property type="match status" value="1"/>
</dbReference>
<proteinExistence type="inferred from homology"/>
<dbReference type="Proteomes" id="UP000072605">
    <property type="component" value="Unassembled WGS sequence"/>
</dbReference>
<evidence type="ECO:0000256" key="11">
    <source>
        <dbReference type="ARBA" id="ARBA00022692"/>
    </source>
</evidence>
<comment type="pathway">
    <text evidence="3">Phospholipid metabolism; CDP-diacylglycerol biosynthesis; CDP-diacylglycerol from sn-glycerol 3-phosphate: step 3/3.</text>
</comment>
<evidence type="ECO:0000313" key="29">
    <source>
        <dbReference type="Proteomes" id="UP000072605"/>
    </source>
</evidence>
<evidence type="ECO:0000256" key="8">
    <source>
        <dbReference type="ARBA" id="ARBA00022475"/>
    </source>
</evidence>
<evidence type="ECO:0000256" key="19">
    <source>
        <dbReference type="ARBA" id="ARBA00031825"/>
    </source>
</evidence>
<evidence type="ECO:0000256" key="3">
    <source>
        <dbReference type="ARBA" id="ARBA00005119"/>
    </source>
</evidence>
<dbReference type="Proteomes" id="UP001387110">
    <property type="component" value="Unassembled WGS sequence"/>
</dbReference>
<name>A0A0V8GKD7_9BACL</name>
<feature type="transmembrane region" description="Helical" evidence="24">
    <location>
        <begin position="81"/>
        <end position="100"/>
    </location>
</feature>
<keyword evidence="11 24" id="KW-0812">Transmembrane</keyword>
<dbReference type="RefSeq" id="WP_023468689.1">
    <property type="nucleotide sequence ID" value="NZ_FMYN01000001.1"/>
</dbReference>
<reference evidence="25 28" key="1">
    <citation type="journal article" date="2015" name="Int. J. Syst. Evol. Microbiol.">
        <title>Exiguobacterium enclense sp. nov., isolated from sediment.</title>
        <authorList>
            <person name="Dastager S.G."/>
            <person name="Mawlankar R."/>
            <person name="Sonalkar V.V."/>
            <person name="Thorat M.N."/>
            <person name="Mual P."/>
            <person name="Verma A."/>
            <person name="Krishnamurthi S."/>
            <person name="Tang S.K."/>
            <person name="Li W.J."/>
        </authorList>
    </citation>
    <scope>NUCLEOTIDE SEQUENCE [LARGE SCALE GENOMIC DNA]</scope>
    <source>
        <strain evidence="25 28">NIO-1109</strain>
    </source>
</reference>
<comment type="catalytic activity">
    <reaction evidence="1">
        <text>a 1,2-diacyl-sn-glycero-3-phosphate + CTP + H(+) = a CDP-1,2-diacyl-sn-glycerol + diphosphate</text>
        <dbReference type="Rhea" id="RHEA:16229"/>
        <dbReference type="ChEBI" id="CHEBI:15378"/>
        <dbReference type="ChEBI" id="CHEBI:33019"/>
        <dbReference type="ChEBI" id="CHEBI:37563"/>
        <dbReference type="ChEBI" id="CHEBI:58332"/>
        <dbReference type="ChEBI" id="CHEBI:58608"/>
        <dbReference type="EC" id="2.7.7.41"/>
    </reaction>
</comment>
<evidence type="ECO:0000313" key="25">
    <source>
        <dbReference type="EMBL" id="KSU50669.1"/>
    </source>
</evidence>
<evidence type="ECO:0000313" key="30">
    <source>
        <dbReference type="Proteomes" id="UP001387110"/>
    </source>
</evidence>
<dbReference type="EC" id="2.7.7.41" evidence="6"/>
<keyword evidence="16" id="KW-0594">Phospholipid biosynthesis</keyword>
<evidence type="ECO:0000256" key="21">
    <source>
        <dbReference type="ARBA" id="ARBA00032396"/>
    </source>
</evidence>
<keyword evidence="10 25" id="KW-0808">Transferase</keyword>
<evidence type="ECO:0000256" key="10">
    <source>
        <dbReference type="ARBA" id="ARBA00022679"/>
    </source>
</evidence>
<evidence type="ECO:0000313" key="26">
    <source>
        <dbReference type="EMBL" id="KTR26515.1"/>
    </source>
</evidence>
<evidence type="ECO:0000256" key="9">
    <source>
        <dbReference type="ARBA" id="ARBA00022516"/>
    </source>
</evidence>